<dbReference type="GO" id="GO:0005737">
    <property type="term" value="C:cytoplasm"/>
    <property type="evidence" value="ECO:0007669"/>
    <property type="project" value="TreeGrafter"/>
</dbReference>
<dbReference type="PANTHER" id="PTHR16155:SF18">
    <property type="entry name" value="STERILE ALPHA MOTIF DOMAIN-CONTAINING PROTEIN 9-LIKE"/>
    <property type="match status" value="1"/>
</dbReference>
<keyword evidence="3" id="KW-1185">Reference proteome</keyword>
<dbReference type="EMBL" id="CADEAL010000230">
    <property type="protein sequence ID" value="CAB1416894.1"/>
    <property type="molecule type" value="Genomic_DNA"/>
</dbReference>
<proteinExistence type="predicted"/>
<sequence>MSVVELDEHCVLYMRENPTSTNTQLSCMLALLKAYVPESYLLMSECQRILGPPDPIHGGPPFEQRMEPFTIFIRISNPNPGHVQVCMINQESAQKAVKVMADSGIPRSDTVKNIMFSLCGAQAEPHVLQLIKDLLTKREMVEKRKEKFSRLVEDILKHESFNEALSVLESASIKFREIATFPQTASRLCYIAKQPSDYVIAEEWANEAIDRAPDSSCIADTLGQVYKNRLLRLGEGPEEIMRMADEAFTAFEDVERIADNEEPLQMDTEGTFNNRGLFGFLQVAKIAFEKLRDQTHKDFLIQNRIMEVEAKFEFFEWYLTYSKPDETTLEPDYFWKDVALCYKHYTTEAAADSTSFPGLLDCLNQGLFRSRGKRAGFREEKKSGLDLEKIQRELKKDYEENVDDVQVAERYILSNIILSNRMPDSPQLASVEELQTIILRFLATERSHRSPEFYLLVLLLWLFPEEQPPVLQDEDDEKVEQAPTDGQPGQLPLDLGSDPDLRQYVTFMEEAYERSGYEQYLQSRYLLPLFFLGEGSGLSKWIHKSRLDAIVEQTVDAMLAGENNPTDSEKQSLIEHMWRNGDVWQLPEIQNILRLVREEDIKELVCAGWWKENVEPEDPTLSATLIFLGFNIKGPAPFIVRVPHVNND</sequence>
<comment type="caution">
    <text evidence="2">The sequence shown here is derived from an EMBL/GenBank/DDBJ whole genome shotgun (WGS) entry which is preliminary data.</text>
</comment>
<dbReference type="AlphaFoldDB" id="A0A9N7TRP7"/>
<accession>A0A9N7TRP7</accession>
<evidence type="ECO:0000256" key="1">
    <source>
        <dbReference type="SAM" id="MobiDB-lite"/>
    </source>
</evidence>
<organism evidence="2 3">
    <name type="scientific">Pleuronectes platessa</name>
    <name type="common">European plaice</name>
    <dbReference type="NCBI Taxonomy" id="8262"/>
    <lineage>
        <taxon>Eukaryota</taxon>
        <taxon>Metazoa</taxon>
        <taxon>Chordata</taxon>
        <taxon>Craniata</taxon>
        <taxon>Vertebrata</taxon>
        <taxon>Euteleostomi</taxon>
        <taxon>Actinopterygii</taxon>
        <taxon>Neopterygii</taxon>
        <taxon>Teleostei</taxon>
        <taxon>Neoteleostei</taxon>
        <taxon>Acanthomorphata</taxon>
        <taxon>Carangaria</taxon>
        <taxon>Pleuronectiformes</taxon>
        <taxon>Pleuronectoidei</taxon>
        <taxon>Pleuronectidae</taxon>
        <taxon>Pleuronectes</taxon>
    </lineage>
</organism>
<name>A0A9N7TRP7_PLEPL</name>
<gene>
    <name evidence="2" type="ORF">PLEPLA_LOCUS4687</name>
</gene>
<dbReference type="Proteomes" id="UP001153269">
    <property type="component" value="Unassembled WGS sequence"/>
</dbReference>
<protein>
    <submittedName>
        <fullName evidence="2">Uncharacterized protein</fullName>
    </submittedName>
</protein>
<evidence type="ECO:0000313" key="2">
    <source>
        <dbReference type="EMBL" id="CAB1416894.1"/>
    </source>
</evidence>
<reference evidence="2" key="1">
    <citation type="submission" date="2020-03" db="EMBL/GenBank/DDBJ databases">
        <authorList>
            <person name="Weist P."/>
        </authorList>
    </citation>
    <scope>NUCLEOTIDE SEQUENCE</scope>
</reference>
<dbReference type="PANTHER" id="PTHR16155">
    <property type="entry name" value="DED DOMAIN-CONTAINING PROTEIN"/>
    <property type="match status" value="1"/>
</dbReference>
<feature type="region of interest" description="Disordered" evidence="1">
    <location>
        <begin position="472"/>
        <end position="495"/>
    </location>
</feature>
<evidence type="ECO:0000313" key="3">
    <source>
        <dbReference type="Proteomes" id="UP001153269"/>
    </source>
</evidence>